<evidence type="ECO:0000313" key="1">
    <source>
        <dbReference type="EMBL" id="KKR02668.1"/>
    </source>
</evidence>
<sequence>MRSEYIVHCTYETQHQFSDGLGIITYDAVIIVRTKNQDQVEPLLNKWGGKINIKIREIKCNGIIEGDEDDVAKTHDNIISVRPAAD</sequence>
<dbReference type="AlphaFoldDB" id="A0A0G0MHQ1"/>
<comment type="caution">
    <text evidence="1">The sequence shown here is derived from an EMBL/GenBank/DDBJ whole genome shotgun (WGS) entry which is preliminary data.</text>
</comment>
<name>A0A0G0MHQ1_YANXG</name>
<dbReference type="Proteomes" id="UP000034845">
    <property type="component" value="Unassembled WGS sequence"/>
</dbReference>
<accession>A0A0G0MHQ1</accession>
<reference evidence="1 2" key="1">
    <citation type="journal article" date="2015" name="Nature">
        <title>rRNA introns, odd ribosomes, and small enigmatic genomes across a large radiation of phyla.</title>
        <authorList>
            <person name="Brown C.T."/>
            <person name="Hug L.A."/>
            <person name="Thomas B.C."/>
            <person name="Sharon I."/>
            <person name="Castelle C.J."/>
            <person name="Singh A."/>
            <person name="Wilkins M.J."/>
            <person name="Williams K.H."/>
            <person name="Banfield J.F."/>
        </authorList>
    </citation>
    <scope>NUCLEOTIDE SEQUENCE [LARGE SCALE GENOMIC DNA]</scope>
    <source>
        <strain evidence="2">GW2011_GWA1_39_13</strain>
    </source>
</reference>
<evidence type="ECO:0000313" key="2">
    <source>
        <dbReference type="Proteomes" id="UP000034845"/>
    </source>
</evidence>
<proteinExistence type="predicted"/>
<protein>
    <submittedName>
        <fullName evidence="1">Uncharacterized protein</fullName>
    </submittedName>
</protein>
<dbReference type="EMBL" id="LBWF01000001">
    <property type="protein sequence ID" value="KKR02668.1"/>
    <property type="molecule type" value="Genomic_DNA"/>
</dbReference>
<organism evidence="1 2">
    <name type="scientific">Yanofskybacteria sp. (strain GW2011_GWA1_39_13)</name>
    <dbReference type="NCBI Taxonomy" id="1619019"/>
    <lineage>
        <taxon>Bacteria</taxon>
        <taxon>Candidatus Yanofskyibacteriota</taxon>
    </lineage>
</organism>
<gene>
    <name evidence="1" type="ORF">UT29_C0001G0148</name>
</gene>